<comment type="function">
    <text evidence="1">Involved in the partitioning of the mitochondrial organelle and mitochondrial DNA (mtDNA) inheritance.</text>
</comment>
<dbReference type="EMBL" id="LGSR01000020">
    <property type="protein sequence ID" value="KOS19251.1"/>
    <property type="molecule type" value="Genomic_DNA"/>
</dbReference>
<evidence type="ECO:0000259" key="7">
    <source>
        <dbReference type="Pfam" id="PF14881"/>
    </source>
</evidence>
<dbReference type="SUPFAM" id="SSF52490">
    <property type="entry name" value="Tubulin nucleotide-binding domain-like"/>
    <property type="match status" value="1"/>
</dbReference>
<reference evidence="8 9" key="1">
    <citation type="submission" date="2015-07" db="EMBL/GenBank/DDBJ databases">
        <title>The genome of the fungus Escovopsis weberi, a specialized disease agent of ant agriculture.</title>
        <authorList>
            <person name="de Man T.J."/>
            <person name="Stajich J.E."/>
            <person name="Kubicek C.P."/>
            <person name="Chenthamara K."/>
            <person name="Atanasova L."/>
            <person name="Druzhinina I.S."/>
            <person name="Birnbaum S."/>
            <person name="Barribeau S.M."/>
            <person name="Teiling C."/>
            <person name="Suen G."/>
            <person name="Currie C."/>
            <person name="Gerardo N.M."/>
        </authorList>
    </citation>
    <scope>NUCLEOTIDE SEQUENCE [LARGE SCALE GENOMIC DNA]</scope>
</reference>
<name>A0A0M8N3T2_ESCWE</name>
<evidence type="ECO:0000313" key="9">
    <source>
        <dbReference type="Proteomes" id="UP000053831"/>
    </source>
</evidence>
<feature type="domain" description="DML1/Misato tubulin" evidence="7">
    <location>
        <begin position="125"/>
        <end position="308"/>
    </location>
</feature>
<dbReference type="PANTHER" id="PTHR13391:SF0">
    <property type="entry name" value="PROTEIN MISATO HOMOLOG 1"/>
    <property type="match status" value="1"/>
</dbReference>
<dbReference type="InterPro" id="IPR019605">
    <property type="entry name" value="Misato_II_tubulin-like"/>
</dbReference>
<comment type="similarity">
    <text evidence="3">Belongs to the misato family.</text>
</comment>
<feature type="compositionally biased region" description="Basic and acidic residues" evidence="5">
    <location>
        <begin position="387"/>
        <end position="397"/>
    </location>
</feature>
<dbReference type="PANTHER" id="PTHR13391">
    <property type="entry name" value="MITOCHONDRIAL DISTRIBUTION REGULATOR MISATO"/>
    <property type="match status" value="1"/>
</dbReference>
<dbReference type="Pfam" id="PF14881">
    <property type="entry name" value="Tubulin_3"/>
    <property type="match status" value="1"/>
</dbReference>
<evidence type="ECO:0000259" key="6">
    <source>
        <dbReference type="Pfam" id="PF10644"/>
    </source>
</evidence>
<proteinExistence type="inferred from homology"/>
<dbReference type="OrthoDB" id="271881at2759"/>
<dbReference type="Gene3D" id="3.40.50.1440">
    <property type="entry name" value="Tubulin/FtsZ, GTPase domain"/>
    <property type="match status" value="1"/>
</dbReference>
<gene>
    <name evidence="8" type="ORF">ESCO_001088</name>
</gene>
<dbReference type="InterPro" id="IPR049942">
    <property type="entry name" value="DML1/Misato"/>
</dbReference>
<evidence type="ECO:0000256" key="1">
    <source>
        <dbReference type="ARBA" id="ARBA00003757"/>
    </source>
</evidence>
<protein>
    <submittedName>
        <fullName evidence="8">Protein DML1</fullName>
    </submittedName>
</protein>
<dbReference type="AlphaFoldDB" id="A0A0M8N3T2"/>
<keyword evidence="9" id="KW-1185">Reference proteome</keyword>
<dbReference type="Pfam" id="PF10644">
    <property type="entry name" value="Misat_Tub_SegII"/>
    <property type="match status" value="1"/>
</dbReference>
<keyword evidence="4" id="KW-0496">Mitochondrion</keyword>
<evidence type="ECO:0000256" key="4">
    <source>
        <dbReference type="ARBA" id="ARBA00023128"/>
    </source>
</evidence>
<dbReference type="STRING" id="150374.A0A0M8N3T2"/>
<evidence type="ECO:0000256" key="3">
    <source>
        <dbReference type="ARBA" id="ARBA00008507"/>
    </source>
</evidence>
<dbReference type="GO" id="GO:0007005">
    <property type="term" value="P:mitochondrion organization"/>
    <property type="evidence" value="ECO:0007669"/>
    <property type="project" value="InterPro"/>
</dbReference>
<feature type="domain" description="Misato Segment II tubulin-like" evidence="6">
    <location>
        <begin position="2"/>
        <end position="119"/>
    </location>
</feature>
<evidence type="ECO:0000313" key="8">
    <source>
        <dbReference type="EMBL" id="KOS19251.1"/>
    </source>
</evidence>
<sequence length="417" mass="45917">MREIVTLQLGNLSNYVATHFWNTQESYFTYSDNEEQSLVDHDVHWRAGIGADGSDTFLPRTVIYDLKGGFGPLRKINPLYDVGAAKPDADIAGDALWPGKPAIHKQAPLELGSYQKSLDAGTAPAALTPSSVRYWSDYSRVYYHPRSLVQLYDFEVHSAIMPFERFEMGAELFRSLEKDDEIVDRDARPFVEECDQMQGFQVFTTLDDAWGGFAGSYVEALRDEHPKACIWVWGLQTPAPGLAREKRRLCFANVAQALNHACSQASMVVPLALPARPPLGVSLQAASAWHSSALLATAAESLLLPSRLRVDPSRHSRPASLWELTQSLNIAGNQTLANMRMAVASRASPSGDAAPDMDLSEVGYLKDGATARNEGGSFFGRVSTWRGSHEDTERDATDEADEALNERPVIGNSVSRR</sequence>
<evidence type="ECO:0000256" key="2">
    <source>
        <dbReference type="ARBA" id="ARBA00004173"/>
    </source>
</evidence>
<dbReference type="Proteomes" id="UP000053831">
    <property type="component" value="Unassembled WGS sequence"/>
</dbReference>
<evidence type="ECO:0000256" key="5">
    <source>
        <dbReference type="SAM" id="MobiDB-lite"/>
    </source>
</evidence>
<comment type="caution">
    <text evidence="8">The sequence shown here is derived from an EMBL/GenBank/DDBJ whole genome shotgun (WGS) entry which is preliminary data.</text>
</comment>
<feature type="region of interest" description="Disordered" evidence="5">
    <location>
        <begin position="376"/>
        <end position="417"/>
    </location>
</feature>
<organism evidence="8 9">
    <name type="scientific">Escovopsis weberi</name>
    <dbReference type="NCBI Taxonomy" id="150374"/>
    <lineage>
        <taxon>Eukaryota</taxon>
        <taxon>Fungi</taxon>
        <taxon>Dikarya</taxon>
        <taxon>Ascomycota</taxon>
        <taxon>Pezizomycotina</taxon>
        <taxon>Sordariomycetes</taxon>
        <taxon>Hypocreomycetidae</taxon>
        <taxon>Hypocreales</taxon>
        <taxon>Hypocreaceae</taxon>
        <taxon>Escovopsis</taxon>
    </lineage>
</organism>
<dbReference type="GO" id="GO:0005739">
    <property type="term" value="C:mitochondrion"/>
    <property type="evidence" value="ECO:0007669"/>
    <property type="project" value="UniProtKB-SubCell"/>
</dbReference>
<dbReference type="InterPro" id="IPR029209">
    <property type="entry name" value="DML1/Misato_tubulin"/>
</dbReference>
<dbReference type="InterPro" id="IPR036525">
    <property type="entry name" value="Tubulin/FtsZ_GTPase_sf"/>
</dbReference>
<comment type="subcellular location">
    <subcellularLocation>
        <location evidence="2">Mitochondrion</location>
    </subcellularLocation>
</comment>
<accession>A0A0M8N3T2</accession>